<reference evidence="2" key="1">
    <citation type="submission" date="2022-11" db="EMBL/GenBank/DDBJ databases">
        <title>Chromosome-level genome of Pogonophryne albipinna.</title>
        <authorList>
            <person name="Jo E."/>
        </authorList>
    </citation>
    <scope>NUCLEOTIDE SEQUENCE</scope>
    <source>
        <strain evidence="2">SGF0006</strain>
        <tissue evidence="2">Muscle</tissue>
    </source>
</reference>
<accession>A0AAD6BDA9</accession>
<proteinExistence type="predicted"/>
<keyword evidence="3" id="KW-1185">Reference proteome</keyword>
<dbReference type="PANTHER" id="PTHR31751:SF42">
    <property type="entry name" value="PROTEIN CBG10204"/>
    <property type="match status" value="1"/>
</dbReference>
<name>A0AAD6BDA9_9TELE</name>
<feature type="region of interest" description="Disordered" evidence="1">
    <location>
        <begin position="126"/>
        <end position="213"/>
    </location>
</feature>
<feature type="compositionally biased region" description="Basic and acidic residues" evidence="1">
    <location>
        <begin position="42"/>
        <end position="52"/>
    </location>
</feature>
<organism evidence="2 3">
    <name type="scientific">Pogonophryne albipinna</name>
    <dbReference type="NCBI Taxonomy" id="1090488"/>
    <lineage>
        <taxon>Eukaryota</taxon>
        <taxon>Metazoa</taxon>
        <taxon>Chordata</taxon>
        <taxon>Craniata</taxon>
        <taxon>Vertebrata</taxon>
        <taxon>Euteleostomi</taxon>
        <taxon>Actinopterygii</taxon>
        <taxon>Neopterygii</taxon>
        <taxon>Teleostei</taxon>
        <taxon>Neoteleostei</taxon>
        <taxon>Acanthomorphata</taxon>
        <taxon>Eupercaria</taxon>
        <taxon>Perciformes</taxon>
        <taxon>Notothenioidei</taxon>
        <taxon>Pogonophryne</taxon>
    </lineage>
</organism>
<protein>
    <recommendedName>
        <fullName evidence="4">Transposase</fullName>
    </recommendedName>
</protein>
<feature type="compositionally biased region" description="Low complexity" evidence="1">
    <location>
        <begin position="155"/>
        <end position="166"/>
    </location>
</feature>
<feature type="compositionally biased region" description="Low complexity" evidence="1">
    <location>
        <begin position="177"/>
        <end position="204"/>
    </location>
</feature>
<sequence>MGIATKRTLILKKGATPTVFPKVGTSAVGQLSTSTSRPARSAMRERKRKVEELLAESEVENSSFASTEESMEMATDTDMAPEQERQSQDQACQTDWTLTASVSIKTQTGKQLTKTQSKACQVTPEMLTASLPVPGRQRKLKVHGTRDPATPDQPPQAASSSSSSQALKLEQHQLEDALSSSPAAPPSVSGSSEWEPSSPISAADSSDKSDLSESREAFGDEICHKEPKYIVFGSSLGKLLQWCHCPSCGSVDIRQVWTTTGTLLKIHQTCDSCLQATKWQSQPSIGNFPAGNILLSAGILFAGASPTKVLRVLNHMGVMTYVKRTFFSHQRDILQPAIQGVWTQQQAAHIAMLQTEGRPLVLGGDGRADSPGHCAKFGTYTTMELESNVVLDLQLVQSNECGGSYHMELEGLKRMVAFFEDILEIGTLVTDRHRQIAKWIRENMPYTKHLYDIWHVAKSVGKKLKAICKLKGCEDLKAWQQSIINHLYWAVISSTQDDAELIVDKWKSVERHVLNLHSGHGGKFPTCAHKRLQGRAHKKKWIKPYRGFLAFASSRETAQDGVRDDSCVVVAL</sequence>
<feature type="non-terminal residue" evidence="2">
    <location>
        <position position="572"/>
    </location>
</feature>
<dbReference type="AlphaFoldDB" id="A0AAD6BDA9"/>
<feature type="compositionally biased region" description="Polar residues" evidence="1">
    <location>
        <begin position="27"/>
        <end position="38"/>
    </location>
</feature>
<gene>
    <name evidence="2" type="ORF">JOQ06_027083</name>
</gene>
<dbReference type="Proteomes" id="UP001219934">
    <property type="component" value="Unassembled WGS sequence"/>
</dbReference>
<dbReference type="EMBL" id="JAPTMU010000007">
    <property type="protein sequence ID" value="KAJ4940791.1"/>
    <property type="molecule type" value="Genomic_DNA"/>
</dbReference>
<evidence type="ECO:0000256" key="1">
    <source>
        <dbReference type="SAM" id="MobiDB-lite"/>
    </source>
</evidence>
<evidence type="ECO:0008006" key="4">
    <source>
        <dbReference type="Google" id="ProtNLM"/>
    </source>
</evidence>
<evidence type="ECO:0000313" key="3">
    <source>
        <dbReference type="Proteomes" id="UP001219934"/>
    </source>
</evidence>
<feature type="region of interest" description="Disordered" evidence="1">
    <location>
        <begin position="21"/>
        <end position="94"/>
    </location>
</feature>
<evidence type="ECO:0000313" key="2">
    <source>
        <dbReference type="EMBL" id="KAJ4940791.1"/>
    </source>
</evidence>
<dbReference type="PANTHER" id="PTHR31751">
    <property type="entry name" value="SI:CH211-108C17.2-RELATED-RELATED"/>
    <property type="match status" value="1"/>
</dbReference>
<comment type="caution">
    <text evidence="2">The sequence shown here is derived from an EMBL/GenBank/DDBJ whole genome shotgun (WGS) entry which is preliminary data.</text>
</comment>